<dbReference type="EMBL" id="KB644412">
    <property type="protein sequence ID" value="EPS30719.1"/>
    <property type="molecule type" value="Genomic_DNA"/>
</dbReference>
<gene>
    <name evidence="1" type="ORF">PDE_05671</name>
</gene>
<sequence length="119" mass="13573">MAQHSSQGPDLLMAINAQVLDHFPERGPPRLMNRYVSSRPEKTKSYTRTTFFMFWDAALTLPPRLATTTHRRQARSAVTLRYLQYKSGDPVRVLPFKSDYYTSGNTSLADICSVGFRVD</sequence>
<reference evidence="1 2" key="1">
    <citation type="journal article" date="2013" name="PLoS ONE">
        <title>Genomic and secretomic analyses reveal unique features of the lignocellulolytic enzyme system of Penicillium decumbens.</title>
        <authorList>
            <person name="Liu G."/>
            <person name="Zhang L."/>
            <person name="Wei X."/>
            <person name="Zou G."/>
            <person name="Qin Y."/>
            <person name="Ma L."/>
            <person name="Li J."/>
            <person name="Zheng H."/>
            <person name="Wang S."/>
            <person name="Wang C."/>
            <person name="Xun L."/>
            <person name="Zhao G.-P."/>
            <person name="Zhou Z."/>
            <person name="Qu Y."/>
        </authorList>
    </citation>
    <scope>NUCLEOTIDE SEQUENCE [LARGE SCALE GENOMIC DNA]</scope>
    <source>
        <strain evidence="2">114-2 / CGMCC 5302</strain>
    </source>
</reference>
<organism evidence="1 2">
    <name type="scientific">Penicillium oxalicum (strain 114-2 / CGMCC 5302)</name>
    <name type="common">Penicillium decumbens</name>
    <dbReference type="NCBI Taxonomy" id="933388"/>
    <lineage>
        <taxon>Eukaryota</taxon>
        <taxon>Fungi</taxon>
        <taxon>Dikarya</taxon>
        <taxon>Ascomycota</taxon>
        <taxon>Pezizomycotina</taxon>
        <taxon>Eurotiomycetes</taxon>
        <taxon>Eurotiomycetidae</taxon>
        <taxon>Eurotiales</taxon>
        <taxon>Aspergillaceae</taxon>
        <taxon>Penicillium</taxon>
    </lineage>
</organism>
<name>S7ZK94_PENO1</name>
<dbReference type="AlphaFoldDB" id="S7ZK94"/>
<accession>S7ZK94</accession>
<dbReference type="Proteomes" id="UP000019376">
    <property type="component" value="Unassembled WGS sequence"/>
</dbReference>
<evidence type="ECO:0000313" key="2">
    <source>
        <dbReference type="Proteomes" id="UP000019376"/>
    </source>
</evidence>
<dbReference type="HOGENOM" id="CLU_2062287_0_0_1"/>
<evidence type="ECO:0000313" key="1">
    <source>
        <dbReference type="EMBL" id="EPS30719.1"/>
    </source>
</evidence>
<keyword evidence="2" id="KW-1185">Reference proteome</keyword>
<protein>
    <submittedName>
        <fullName evidence="1">Uncharacterized protein</fullName>
    </submittedName>
</protein>
<proteinExistence type="predicted"/>